<evidence type="ECO:0000313" key="3">
    <source>
        <dbReference type="Proteomes" id="UP000827721"/>
    </source>
</evidence>
<dbReference type="EMBL" id="JAFEMO010000015">
    <property type="protein sequence ID" value="KAH7544023.1"/>
    <property type="molecule type" value="Genomic_DNA"/>
</dbReference>
<gene>
    <name evidence="2" type="ORF">JRO89_XS15G0087600</name>
</gene>
<dbReference type="Proteomes" id="UP000827721">
    <property type="component" value="Unassembled WGS sequence"/>
</dbReference>
<name>A0ABQ8H1F3_9ROSI</name>
<reference evidence="2 3" key="1">
    <citation type="submission" date="2021-02" db="EMBL/GenBank/DDBJ databases">
        <title>Plant Genome Project.</title>
        <authorList>
            <person name="Zhang R.-G."/>
        </authorList>
    </citation>
    <scope>NUCLEOTIDE SEQUENCE [LARGE SCALE GENOMIC DNA]</scope>
    <source>
        <tissue evidence="2">Leaves</tissue>
    </source>
</reference>
<protein>
    <submittedName>
        <fullName evidence="2">Uncharacterized protein</fullName>
    </submittedName>
</protein>
<accession>A0ABQ8H1F3</accession>
<feature type="chain" id="PRO_5045317230" evidence="1">
    <location>
        <begin position="28"/>
        <end position="165"/>
    </location>
</feature>
<keyword evidence="1" id="KW-0732">Signal</keyword>
<feature type="signal peptide" evidence="1">
    <location>
        <begin position="1"/>
        <end position="27"/>
    </location>
</feature>
<evidence type="ECO:0000256" key="1">
    <source>
        <dbReference type="SAM" id="SignalP"/>
    </source>
</evidence>
<evidence type="ECO:0000313" key="2">
    <source>
        <dbReference type="EMBL" id="KAH7544023.1"/>
    </source>
</evidence>
<keyword evidence="3" id="KW-1185">Reference proteome</keyword>
<proteinExistence type="predicted"/>
<sequence length="165" mass="17955">MANTMKMVTLIATTTLCMSSLLSLVDASANINCYISGKVVCDPCVNEGEPIKSAQMMVICFDKKTNAGTYARKGITNEVRVCKIAMKPGIEADYCEVRLHKNNPQKAYKCIIPGMNVATVNCNDKPVGLSNSKPLYAAVGVIGYKKKHSLCKLNFVCNRPLLLCI</sequence>
<organism evidence="2 3">
    <name type="scientific">Xanthoceras sorbifolium</name>
    <dbReference type="NCBI Taxonomy" id="99658"/>
    <lineage>
        <taxon>Eukaryota</taxon>
        <taxon>Viridiplantae</taxon>
        <taxon>Streptophyta</taxon>
        <taxon>Embryophyta</taxon>
        <taxon>Tracheophyta</taxon>
        <taxon>Spermatophyta</taxon>
        <taxon>Magnoliopsida</taxon>
        <taxon>eudicotyledons</taxon>
        <taxon>Gunneridae</taxon>
        <taxon>Pentapetalae</taxon>
        <taxon>rosids</taxon>
        <taxon>malvids</taxon>
        <taxon>Sapindales</taxon>
        <taxon>Sapindaceae</taxon>
        <taxon>Xanthoceroideae</taxon>
        <taxon>Xanthoceras</taxon>
    </lineage>
</organism>
<comment type="caution">
    <text evidence="2">The sequence shown here is derived from an EMBL/GenBank/DDBJ whole genome shotgun (WGS) entry which is preliminary data.</text>
</comment>